<accession>A0ABU0EA24</accession>
<dbReference type="InterPro" id="IPR050833">
    <property type="entry name" value="Poly_Biosynth_Transport"/>
</dbReference>
<sequence>MKYLGPIGVRYLGVAVQFGLVVILANRLTPAASGTYFALLGLVQTTSLLAGVGAPDGIVRLYPTRVAQGDADGANRALTAVAVISVGSAALVGLVVGWVSGVALHDSLLGALVGVWWFCYGACFALAQVILATGRTTLGATVFYSGINLGIAVVAVPTLLLVPSLDLRGALAAVVGGAVLALCVVIAMVVGHGREVARRFRLADVRGAMHWGLPLVSGRVVQALMVWSPVWVATMVLGAAEGASIGLATRLTAAVGAVIASVRYSMRPRLATLASVDGWTEIERVGRSVATGATGLALLAVVTSAIGGEWAVGLLYGAQYEAVAPLLVLLLVGTVGESVGGPVDEILKMSGNGSYVLASQVVALVVGASLQVLAAYVLGLPGIAAAFALAFGAMYAAQMVFAWRRRGIVIAPSLASLRVRRLTRAVS</sequence>
<dbReference type="EMBL" id="JAUSVB010000001">
    <property type="protein sequence ID" value="MDQ0372109.1"/>
    <property type="molecule type" value="Genomic_DNA"/>
</dbReference>
<feature type="transmembrane region" description="Helical" evidence="6">
    <location>
        <begin position="7"/>
        <end position="25"/>
    </location>
</feature>
<feature type="transmembrane region" description="Helical" evidence="6">
    <location>
        <begin position="211"/>
        <end position="230"/>
    </location>
</feature>
<dbReference type="RefSeq" id="WP_307489384.1">
    <property type="nucleotide sequence ID" value="NZ_JAUSVB010000001.1"/>
</dbReference>
<feature type="transmembrane region" description="Helical" evidence="6">
    <location>
        <begin position="142"/>
        <end position="163"/>
    </location>
</feature>
<evidence type="ECO:0000313" key="8">
    <source>
        <dbReference type="Proteomes" id="UP001239626"/>
    </source>
</evidence>
<feature type="transmembrane region" description="Helical" evidence="6">
    <location>
        <begin position="80"/>
        <end position="101"/>
    </location>
</feature>
<keyword evidence="4 6" id="KW-1133">Transmembrane helix</keyword>
<comment type="subcellular location">
    <subcellularLocation>
        <location evidence="1">Cell membrane</location>
        <topology evidence="1">Multi-pass membrane protein</topology>
    </subcellularLocation>
</comment>
<evidence type="ECO:0000256" key="3">
    <source>
        <dbReference type="ARBA" id="ARBA00022692"/>
    </source>
</evidence>
<feature type="transmembrane region" description="Helical" evidence="6">
    <location>
        <begin position="383"/>
        <end position="403"/>
    </location>
</feature>
<keyword evidence="8" id="KW-1185">Reference proteome</keyword>
<feature type="transmembrane region" description="Helical" evidence="6">
    <location>
        <begin position="169"/>
        <end position="190"/>
    </location>
</feature>
<organism evidence="7 8">
    <name type="scientific">Cellulomonas humilata</name>
    <dbReference type="NCBI Taxonomy" id="144055"/>
    <lineage>
        <taxon>Bacteria</taxon>
        <taxon>Bacillati</taxon>
        <taxon>Actinomycetota</taxon>
        <taxon>Actinomycetes</taxon>
        <taxon>Micrococcales</taxon>
        <taxon>Cellulomonadaceae</taxon>
        <taxon>Cellulomonas</taxon>
    </lineage>
</organism>
<evidence type="ECO:0000313" key="7">
    <source>
        <dbReference type="EMBL" id="MDQ0372109.1"/>
    </source>
</evidence>
<keyword evidence="2" id="KW-1003">Cell membrane</keyword>
<dbReference type="PANTHER" id="PTHR30250">
    <property type="entry name" value="PST FAMILY PREDICTED COLANIC ACID TRANSPORTER"/>
    <property type="match status" value="1"/>
</dbReference>
<gene>
    <name evidence="7" type="ORF">J2X26_000406</name>
</gene>
<feature type="transmembrane region" description="Helical" evidence="6">
    <location>
        <begin position="296"/>
        <end position="316"/>
    </location>
</feature>
<feature type="transmembrane region" description="Helical" evidence="6">
    <location>
        <begin position="355"/>
        <end position="377"/>
    </location>
</feature>
<feature type="transmembrane region" description="Helical" evidence="6">
    <location>
        <begin position="107"/>
        <end position="130"/>
    </location>
</feature>
<comment type="caution">
    <text evidence="7">The sequence shown here is derived from an EMBL/GenBank/DDBJ whole genome shotgun (WGS) entry which is preliminary data.</text>
</comment>
<evidence type="ECO:0000256" key="5">
    <source>
        <dbReference type="ARBA" id="ARBA00023136"/>
    </source>
</evidence>
<feature type="transmembrane region" description="Helical" evidence="6">
    <location>
        <begin position="242"/>
        <end position="262"/>
    </location>
</feature>
<evidence type="ECO:0000256" key="4">
    <source>
        <dbReference type="ARBA" id="ARBA00022989"/>
    </source>
</evidence>
<protein>
    <submittedName>
        <fullName evidence="7">O-antigen/teichoic acid export membrane protein</fullName>
    </submittedName>
</protein>
<keyword evidence="3 6" id="KW-0812">Transmembrane</keyword>
<feature type="transmembrane region" description="Helical" evidence="6">
    <location>
        <begin position="322"/>
        <end position="343"/>
    </location>
</feature>
<dbReference type="PANTHER" id="PTHR30250:SF11">
    <property type="entry name" value="O-ANTIGEN TRANSPORTER-RELATED"/>
    <property type="match status" value="1"/>
</dbReference>
<proteinExistence type="predicted"/>
<evidence type="ECO:0000256" key="1">
    <source>
        <dbReference type="ARBA" id="ARBA00004651"/>
    </source>
</evidence>
<reference evidence="7 8" key="1">
    <citation type="submission" date="2023-07" db="EMBL/GenBank/DDBJ databases">
        <title>Sorghum-associated microbial communities from plants grown in Nebraska, USA.</title>
        <authorList>
            <person name="Schachtman D."/>
        </authorList>
    </citation>
    <scope>NUCLEOTIDE SEQUENCE [LARGE SCALE GENOMIC DNA]</scope>
    <source>
        <strain evidence="7 8">BE332</strain>
    </source>
</reference>
<evidence type="ECO:0000256" key="6">
    <source>
        <dbReference type="SAM" id="Phobius"/>
    </source>
</evidence>
<keyword evidence="5 6" id="KW-0472">Membrane</keyword>
<evidence type="ECO:0000256" key="2">
    <source>
        <dbReference type="ARBA" id="ARBA00022475"/>
    </source>
</evidence>
<name>A0ABU0EA24_9CELL</name>
<feature type="transmembrane region" description="Helical" evidence="6">
    <location>
        <begin position="37"/>
        <end position="59"/>
    </location>
</feature>
<dbReference type="Proteomes" id="UP001239626">
    <property type="component" value="Unassembled WGS sequence"/>
</dbReference>